<proteinExistence type="predicted"/>
<organism evidence="2 3">
    <name type="scientific">Spinactinospora alkalitolerans</name>
    <dbReference type="NCBI Taxonomy" id="687207"/>
    <lineage>
        <taxon>Bacteria</taxon>
        <taxon>Bacillati</taxon>
        <taxon>Actinomycetota</taxon>
        <taxon>Actinomycetes</taxon>
        <taxon>Streptosporangiales</taxon>
        <taxon>Nocardiopsidaceae</taxon>
        <taxon>Spinactinospora</taxon>
    </lineage>
</organism>
<gene>
    <name evidence="2" type="ORF">HDA32_005141</name>
</gene>
<accession>A0A852U1M0</accession>
<name>A0A852U1M0_9ACTN</name>
<evidence type="ECO:0000313" key="3">
    <source>
        <dbReference type="Proteomes" id="UP000589036"/>
    </source>
</evidence>
<comment type="caution">
    <text evidence="2">The sequence shown here is derived from an EMBL/GenBank/DDBJ whole genome shotgun (WGS) entry which is preliminary data.</text>
</comment>
<protein>
    <submittedName>
        <fullName evidence="2">Flp pilus assembly protein TadG</fullName>
    </submittedName>
</protein>
<dbReference type="InterPro" id="IPR012495">
    <property type="entry name" value="TadE-like_dom"/>
</dbReference>
<dbReference type="AlphaFoldDB" id="A0A852U1M0"/>
<dbReference type="RefSeq" id="WP_179645579.1">
    <property type="nucleotide sequence ID" value="NZ_BAAAYY010000019.1"/>
</dbReference>
<dbReference type="Proteomes" id="UP000589036">
    <property type="component" value="Unassembled WGS sequence"/>
</dbReference>
<feature type="domain" description="TadE-like" evidence="1">
    <location>
        <begin position="8"/>
        <end position="50"/>
    </location>
</feature>
<dbReference type="Pfam" id="PF07811">
    <property type="entry name" value="TadE"/>
    <property type="match status" value="1"/>
</dbReference>
<sequence length="137" mass="13878">MNRRHEHGGASVELALLTPLLVLIALLAVLAYRVVAAESTADAVAHAAARAATLQRTAEGANAAAHDAAANALRTHGLSCTTHILDLDTSGLEPGSTVSANLTCRADLADLSGLGVPGTYEAQGTATAVVDVYRGQP</sequence>
<evidence type="ECO:0000313" key="2">
    <source>
        <dbReference type="EMBL" id="NYE50021.1"/>
    </source>
</evidence>
<reference evidence="2 3" key="1">
    <citation type="submission" date="2020-07" db="EMBL/GenBank/DDBJ databases">
        <title>Sequencing the genomes of 1000 actinobacteria strains.</title>
        <authorList>
            <person name="Klenk H.-P."/>
        </authorList>
    </citation>
    <scope>NUCLEOTIDE SEQUENCE [LARGE SCALE GENOMIC DNA]</scope>
    <source>
        <strain evidence="2 3">CXB654</strain>
    </source>
</reference>
<keyword evidence="3" id="KW-1185">Reference proteome</keyword>
<evidence type="ECO:0000259" key="1">
    <source>
        <dbReference type="Pfam" id="PF07811"/>
    </source>
</evidence>
<dbReference type="EMBL" id="JACCCC010000001">
    <property type="protein sequence ID" value="NYE50021.1"/>
    <property type="molecule type" value="Genomic_DNA"/>
</dbReference>